<dbReference type="Pfam" id="PF00005">
    <property type="entry name" value="ABC_tran"/>
    <property type="match status" value="1"/>
</dbReference>
<dbReference type="PROSITE" id="PS50893">
    <property type="entry name" value="ABC_TRANSPORTER_2"/>
    <property type="match status" value="1"/>
</dbReference>
<reference evidence="6" key="2">
    <citation type="journal article" date="2021" name="PeerJ">
        <title>Extensive microbial diversity within the chicken gut microbiome revealed by metagenomics and culture.</title>
        <authorList>
            <person name="Gilroy R."/>
            <person name="Ravi A."/>
            <person name="Getino M."/>
            <person name="Pursley I."/>
            <person name="Horton D.L."/>
            <person name="Alikhan N.F."/>
            <person name="Baker D."/>
            <person name="Gharbi K."/>
            <person name="Hall N."/>
            <person name="Watson M."/>
            <person name="Adriaenssens E.M."/>
            <person name="Foster-Nyarko E."/>
            <person name="Jarju S."/>
            <person name="Secka A."/>
            <person name="Antonio M."/>
            <person name="Oren A."/>
            <person name="Chaudhuri R.R."/>
            <person name="La Ragione R."/>
            <person name="Hildebrand F."/>
            <person name="Pallen M.J."/>
        </authorList>
    </citation>
    <scope>NUCLEOTIDE SEQUENCE</scope>
    <source>
        <strain evidence="6">ChiSjej3B21-11622</strain>
    </source>
</reference>
<dbReference type="InterPro" id="IPR003439">
    <property type="entry name" value="ABC_transporter-like_ATP-bd"/>
</dbReference>
<keyword evidence="4 6" id="KW-0067">ATP-binding</keyword>
<keyword evidence="3" id="KW-0547">Nucleotide-binding</keyword>
<dbReference type="InterPro" id="IPR003593">
    <property type="entry name" value="AAA+_ATPase"/>
</dbReference>
<accession>A0A9D0ZX87</accession>
<evidence type="ECO:0000256" key="1">
    <source>
        <dbReference type="ARBA" id="ARBA00005417"/>
    </source>
</evidence>
<organism evidence="6 7">
    <name type="scientific">Candidatus Limivivens merdigallinarum</name>
    <dbReference type="NCBI Taxonomy" id="2840859"/>
    <lineage>
        <taxon>Bacteria</taxon>
        <taxon>Bacillati</taxon>
        <taxon>Bacillota</taxon>
        <taxon>Clostridia</taxon>
        <taxon>Lachnospirales</taxon>
        <taxon>Lachnospiraceae</taxon>
        <taxon>Lachnospiraceae incertae sedis</taxon>
        <taxon>Candidatus Limivivens</taxon>
    </lineage>
</organism>
<dbReference type="EMBL" id="DVFT01000159">
    <property type="protein sequence ID" value="HIQ97075.1"/>
    <property type="molecule type" value="Genomic_DNA"/>
</dbReference>
<dbReference type="SUPFAM" id="SSF52540">
    <property type="entry name" value="P-loop containing nucleoside triphosphate hydrolases"/>
    <property type="match status" value="1"/>
</dbReference>
<evidence type="ECO:0000256" key="4">
    <source>
        <dbReference type="ARBA" id="ARBA00022840"/>
    </source>
</evidence>
<protein>
    <submittedName>
        <fullName evidence="6">ABC transporter ATP-binding protein</fullName>
    </submittedName>
</protein>
<dbReference type="InterPro" id="IPR017871">
    <property type="entry name" value="ABC_transporter-like_CS"/>
</dbReference>
<keyword evidence="2" id="KW-0813">Transport</keyword>
<dbReference type="AlphaFoldDB" id="A0A9D0ZX87"/>
<comment type="similarity">
    <text evidence="1">Belongs to the ABC transporter superfamily.</text>
</comment>
<dbReference type="GO" id="GO:0005524">
    <property type="term" value="F:ATP binding"/>
    <property type="evidence" value="ECO:0007669"/>
    <property type="project" value="UniProtKB-KW"/>
</dbReference>
<proteinExistence type="inferred from homology"/>
<reference evidence="6" key="1">
    <citation type="submission" date="2020-10" db="EMBL/GenBank/DDBJ databases">
        <authorList>
            <person name="Gilroy R."/>
        </authorList>
    </citation>
    <scope>NUCLEOTIDE SEQUENCE</scope>
    <source>
        <strain evidence="6">ChiSjej3B21-11622</strain>
    </source>
</reference>
<dbReference type="PANTHER" id="PTHR43335:SF8">
    <property type="entry name" value="ABC TRANSPORTER, ATP-BINDING PROTEIN"/>
    <property type="match status" value="1"/>
</dbReference>
<comment type="caution">
    <text evidence="6">The sequence shown here is derived from an EMBL/GenBank/DDBJ whole genome shotgun (WGS) entry which is preliminary data.</text>
</comment>
<name>A0A9D0ZX87_9FIRM</name>
<gene>
    <name evidence="6" type="ORF">IAB26_10995</name>
</gene>
<evidence type="ECO:0000313" key="6">
    <source>
        <dbReference type="EMBL" id="HIQ97075.1"/>
    </source>
</evidence>
<dbReference type="CDD" id="cd03268">
    <property type="entry name" value="ABC_BcrA_bacitracin_resist"/>
    <property type="match status" value="1"/>
</dbReference>
<evidence type="ECO:0000256" key="3">
    <source>
        <dbReference type="ARBA" id="ARBA00022741"/>
    </source>
</evidence>
<dbReference type="Gene3D" id="3.40.50.300">
    <property type="entry name" value="P-loop containing nucleotide triphosphate hydrolases"/>
    <property type="match status" value="1"/>
</dbReference>
<dbReference type="GO" id="GO:0016887">
    <property type="term" value="F:ATP hydrolysis activity"/>
    <property type="evidence" value="ECO:0007669"/>
    <property type="project" value="InterPro"/>
</dbReference>
<sequence length="304" mass="33764">MDYLLETNSLTKQYGRHKAVNSVNLHVRQGDIYGLIGRNGAGKTTLLKMISGLASPTEGDFTLFGKRGKSAYRYLSRVGSLIEAPGVYPNLTAEDNLRLKSLAMGVRRKEEIEELLSVVGLLDTGKKKVKNFSLGMKQRLGIALALVGSPDLVVLDEPINGLDPQGIAEVRDTLFRLNREKHITLIISSHILEELSKIATHYGIIHDGVLIQELTREELLAKCSERIELKTDDARKACTVLDDMGIRRYKVIDQDTIHIFEHLDESGEITMALARHQVRTLGITVKNEALEDYYLNLTGGAAND</sequence>
<dbReference type="PROSITE" id="PS00211">
    <property type="entry name" value="ABC_TRANSPORTER_1"/>
    <property type="match status" value="1"/>
</dbReference>
<feature type="domain" description="ABC transporter" evidence="5">
    <location>
        <begin position="5"/>
        <end position="232"/>
    </location>
</feature>
<evidence type="ECO:0000259" key="5">
    <source>
        <dbReference type="PROSITE" id="PS50893"/>
    </source>
</evidence>
<evidence type="ECO:0000256" key="2">
    <source>
        <dbReference type="ARBA" id="ARBA00022448"/>
    </source>
</evidence>
<dbReference type="PANTHER" id="PTHR43335">
    <property type="entry name" value="ABC TRANSPORTER, ATP-BINDING PROTEIN"/>
    <property type="match status" value="1"/>
</dbReference>
<dbReference type="Proteomes" id="UP000886886">
    <property type="component" value="Unassembled WGS sequence"/>
</dbReference>
<dbReference type="SMART" id="SM00382">
    <property type="entry name" value="AAA"/>
    <property type="match status" value="1"/>
</dbReference>
<evidence type="ECO:0000313" key="7">
    <source>
        <dbReference type="Proteomes" id="UP000886886"/>
    </source>
</evidence>
<dbReference type="InterPro" id="IPR027417">
    <property type="entry name" value="P-loop_NTPase"/>
</dbReference>